<dbReference type="AlphaFoldDB" id="A0A6H3NMT4"/>
<organism evidence="1 2">
    <name type="scientific">Leptospira bandrabouensis</name>
    <dbReference type="NCBI Taxonomy" id="2484903"/>
    <lineage>
        <taxon>Bacteria</taxon>
        <taxon>Pseudomonadati</taxon>
        <taxon>Spirochaetota</taxon>
        <taxon>Spirochaetia</taxon>
        <taxon>Leptospirales</taxon>
        <taxon>Leptospiraceae</taxon>
        <taxon>Leptospira</taxon>
    </lineage>
</organism>
<evidence type="ECO:0000313" key="2">
    <source>
        <dbReference type="Proteomes" id="UP000297649"/>
    </source>
</evidence>
<evidence type="ECO:0000313" key="1">
    <source>
        <dbReference type="EMBL" id="TGN11604.1"/>
    </source>
</evidence>
<keyword evidence="2" id="KW-1185">Reference proteome</keyword>
<sequence length="235" mass="28322">MNSPKKISELRKQILRSYVPSINSLGIIKIPRLLSSQEIVGFFKNANYFTGKLIHTTEENKNVEIHLIFNIERSFLVKFLKSFNLDSFEYLQFNRNSESLKIIPLEYEAIRIKEKEGFEIISKCIFKFSSDKNSFIKEFYKLRCHPKFKELTFKDKYQLYVGKRISFSKEEMEILKEYDEMSTKYEMEIIDRQNLQKFRSGLSESFVWRNRGIINNMVYNLIEIENRYKYRNELL</sequence>
<dbReference type="RefSeq" id="WP_135781512.1">
    <property type="nucleotide sequence ID" value="NZ_RQHU01000022.1"/>
</dbReference>
<reference evidence="1" key="1">
    <citation type="journal article" date="2019" name="PLoS Negl. Trop. Dis.">
        <title>Revisiting the worldwide diversity of Leptospira species in the environment.</title>
        <authorList>
            <person name="Vincent A.T."/>
            <person name="Schiettekatte O."/>
            <person name="Bourhy P."/>
            <person name="Veyrier F.J."/>
            <person name="Picardeau M."/>
        </authorList>
    </citation>
    <scope>NUCLEOTIDE SEQUENCE [LARGE SCALE GENOMIC DNA]</scope>
    <source>
        <strain evidence="1">201601109</strain>
    </source>
</reference>
<comment type="caution">
    <text evidence="1">The sequence shown here is derived from an EMBL/GenBank/DDBJ whole genome shotgun (WGS) entry which is preliminary data.</text>
</comment>
<proteinExistence type="predicted"/>
<protein>
    <submittedName>
        <fullName evidence="1">Uncharacterized protein</fullName>
    </submittedName>
</protein>
<name>A0A6H3NMT4_9LEPT</name>
<dbReference type="EMBL" id="RQHU01000022">
    <property type="protein sequence ID" value="TGN11604.1"/>
    <property type="molecule type" value="Genomic_DNA"/>
</dbReference>
<dbReference type="Proteomes" id="UP000297649">
    <property type="component" value="Unassembled WGS sequence"/>
</dbReference>
<gene>
    <name evidence="1" type="ORF">EHR08_17070</name>
</gene>
<accession>A0A6H3NMT4</accession>